<evidence type="ECO:0000256" key="2">
    <source>
        <dbReference type="ARBA" id="ARBA00022729"/>
    </source>
</evidence>
<sequence>MVTNVASIKSEDLLIVHSKVSNPNKLESIYEDYKNNIYMVSGRYTSVHLEDDELWTSEAHDRSWLFWHHCLVSVAYLIDSYYVDKNKDKLELAFSIIEKWYEANYPNSLSIMGWHDHSTALRLLHIVKLYLVLIEEKRDEDKLEKLSLIAEKHMEKLADPKFYMPKHNHGMDQDICLYIASTVISSKKSVEYKKLALTRFLDQVSNIFAEDGSYLEHSPHYIYLLAERLLNFYKILHLSNERESGKLLERIVKIIKFFIYTLQPDGNFPTLGDSELQSYDLDKDYWNVLPEELLQALRSIKKQETTEIEFPLDEFYTDGGYAFFRNNWENDNSTTQLTFYSAFHSRVHKHHDDLSIALYGHGIPLLIDCGKFTYQYDRPERHYVTSAYGHNTVRLNKSETDLSRLNINKSGILSFLATKNIGYSSGFHALMKGVVHRRIVFYLKPNDLIVLDLIKGDEATSAELIFNLSPELISLNQNNETVAYLENTPALLFQDLLSDHNPFKKYRGEMSPLKGWSSAFYGELKANDLLSKSASGNVIKFATHIRLKEDNHVQNFSWEDDVIRFKWKNFNIETTLTDFFEHIQINGKYFNSKKVFKNVNLLESITKNESTFFQGIK</sequence>
<dbReference type="Gene3D" id="2.70.98.70">
    <property type="match status" value="1"/>
</dbReference>
<protein>
    <submittedName>
        <fullName evidence="7">Uncharacterized protein</fullName>
    </submittedName>
</protein>
<gene>
    <name evidence="7" type="ORF">AWM68_13345</name>
</gene>
<evidence type="ECO:0000256" key="4">
    <source>
        <dbReference type="ARBA" id="ARBA00023239"/>
    </source>
</evidence>
<dbReference type="AlphaFoldDB" id="A0A163PT33"/>
<dbReference type="Proteomes" id="UP000076567">
    <property type="component" value="Unassembled WGS sequence"/>
</dbReference>
<comment type="caution">
    <text evidence="7">The sequence shown here is derived from an EMBL/GenBank/DDBJ whole genome shotgun (WGS) entry which is preliminary data.</text>
</comment>
<dbReference type="Gene3D" id="1.50.10.100">
    <property type="entry name" value="Chondroitin AC/alginate lyase"/>
    <property type="match status" value="1"/>
</dbReference>
<keyword evidence="2" id="KW-0732">Signal</keyword>
<dbReference type="SUPFAM" id="SSF48230">
    <property type="entry name" value="Chondroitin AC/alginate lyase"/>
    <property type="match status" value="1"/>
</dbReference>
<accession>A0A163PT33</accession>
<organism evidence="7 8">
    <name type="scientific">Fictibacillus phosphorivorans</name>
    <dbReference type="NCBI Taxonomy" id="1221500"/>
    <lineage>
        <taxon>Bacteria</taxon>
        <taxon>Bacillati</taxon>
        <taxon>Bacillota</taxon>
        <taxon>Bacilli</taxon>
        <taxon>Bacillales</taxon>
        <taxon>Fictibacillaceae</taxon>
        <taxon>Fictibacillus</taxon>
    </lineage>
</organism>
<evidence type="ECO:0000313" key="7">
    <source>
        <dbReference type="EMBL" id="KZE64086.1"/>
    </source>
</evidence>
<reference evidence="8" key="1">
    <citation type="submission" date="2016-01" db="EMBL/GenBank/DDBJ databases">
        <title>Draft genome of Chromobacterium sp. F49.</title>
        <authorList>
            <person name="Hong K.W."/>
        </authorList>
    </citation>
    <scope>NUCLEOTIDE SEQUENCE [LARGE SCALE GENOMIC DNA]</scope>
    <source>
        <strain evidence="8">P7IIIA</strain>
    </source>
</reference>
<evidence type="ECO:0000313" key="8">
    <source>
        <dbReference type="Proteomes" id="UP000076567"/>
    </source>
</evidence>
<dbReference type="Pfam" id="PF07940">
    <property type="entry name" value="Hepar_II_III_C"/>
    <property type="match status" value="1"/>
</dbReference>
<proteinExistence type="predicted"/>
<dbReference type="InterPro" id="IPR012480">
    <property type="entry name" value="Hepar_II_III_C"/>
</dbReference>
<name>A0A163PT33_9BACL</name>
<keyword evidence="8" id="KW-1185">Reference proteome</keyword>
<evidence type="ECO:0000259" key="6">
    <source>
        <dbReference type="Pfam" id="PF16889"/>
    </source>
</evidence>
<dbReference type="EMBL" id="LRFC01000038">
    <property type="protein sequence ID" value="KZE64086.1"/>
    <property type="molecule type" value="Genomic_DNA"/>
</dbReference>
<dbReference type="PANTHER" id="PTHR39210">
    <property type="entry name" value="HEPARIN-SULFATE LYASE"/>
    <property type="match status" value="1"/>
</dbReference>
<evidence type="ECO:0000256" key="3">
    <source>
        <dbReference type="ARBA" id="ARBA00022764"/>
    </source>
</evidence>
<evidence type="ECO:0000259" key="5">
    <source>
        <dbReference type="Pfam" id="PF07940"/>
    </source>
</evidence>
<dbReference type="PANTHER" id="PTHR39210:SF1">
    <property type="entry name" value="HEPARIN-SULFATE LYASE"/>
    <property type="match status" value="1"/>
</dbReference>
<dbReference type="InterPro" id="IPR008929">
    <property type="entry name" value="Chondroitin_lyas"/>
</dbReference>
<keyword evidence="4" id="KW-0456">Lyase</keyword>
<dbReference type="OrthoDB" id="7335480at2"/>
<dbReference type="GO" id="GO:0042597">
    <property type="term" value="C:periplasmic space"/>
    <property type="evidence" value="ECO:0007669"/>
    <property type="project" value="UniProtKB-SubCell"/>
</dbReference>
<feature type="domain" description="Heparinase II/III-like C-terminal" evidence="5">
    <location>
        <begin position="316"/>
        <end position="494"/>
    </location>
</feature>
<comment type="subcellular location">
    <subcellularLocation>
        <location evidence="1">Periplasm</location>
    </subcellularLocation>
</comment>
<keyword evidence="3" id="KW-0574">Periplasm</keyword>
<evidence type="ECO:0000256" key="1">
    <source>
        <dbReference type="ARBA" id="ARBA00004418"/>
    </source>
</evidence>
<dbReference type="RefSeq" id="WP_066245102.1">
    <property type="nucleotide sequence ID" value="NZ_LRFC01000038.1"/>
</dbReference>
<dbReference type="InterPro" id="IPR031680">
    <property type="entry name" value="Hepar_II_III_N"/>
</dbReference>
<dbReference type="GO" id="GO:0016829">
    <property type="term" value="F:lyase activity"/>
    <property type="evidence" value="ECO:0007669"/>
    <property type="project" value="UniProtKB-KW"/>
</dbReference>
<feature type="domain" description="Heparin-sulfate lyase N-terminal" evidence="6">
    <location>
        <begin position="107"/>
        <end position="278"/>
    </location>
</feature>
<dbReference type="Pfam" id="PF16889">
    <property type="entry name" value="Hepar_II_III_N"/>
    <property type="match status" value="1"/>
</dbReference>